<keyword evidence="1" id="KW-0732">Signal</keyword>
<dbReference type="EMBL" id="GEDV01011723">
    <property type="protein sequence ID" value="JAP76834.1"/>
    <property type="molecule type" value="Transcribed_RNA"/>
</dbReference>
<dbReference type="AlphaFoldDB" id="A0A131YBX8"/>
<accession>A0A131YBX8</accession>
<name>A0A131YBX8_RHIAP</name>
<protein>
    <recommendedName>
        <fullName evidence="3">Secreted protein</fullName>
    </recommendedName>
</protein>
<evidence type="ECO:0000313" key="2">
    <source>
        <dbReference type="EMBL" id="JAP76834.1"/>
    </source>
</evidence>
<evidence type="ECO:0008006" key="3">
    <source>
        <dbReference type="Google" id="ProtNLM"/>
    </source>
</evidence>
<organism evidence="2">
    <name type="scientific">Rhipicephalus appendiculatus</name>
    <name type="common">Brown ear tick</name>
    <dbReference type="NCBI Taxonomy" id="34631"/>
    <lineage>
        <taxon>Eukaryota</taxon>
        <taxon>Metazoa</taxon>
        <taxon>Ecdysozoa</taxon>
        <taxon>Arthropoda</taxon>
        <taxon>Chelicerata</taxon>
        <taxon>Arachnida</taxon>
        <taxon>Acari</taxon>
        <taxon>Parasitiformes</taxon>
        <taxon>Ixodida</taxon>
        <taxon>Ixodoidea</taxon>
        <taxon>Ixodidae</taxon>
        <taxon>Rhipicephalinae</taxon>
        <taxon>Rhipicephalus</taxon>
        <taxon>Rhipicephalus</taxon>
    </lineage>
</organism>
<feature type="chain" id="PRO_5007284537" description="Secreted protein" evidence="1">
    <location>
        <begin position="33"/>
        <end position="82"/>
    </location>
</feature>
<evidence type="ECO:0000256" key="1">
    <source>
        <dbReference type="SAM" id="SignalP"/>
    </source>
</evidence>
<sequence>MRLRLSVLMNRYCTMCLFALLVFLIKKPQSPGKYEFTLSVLIRIYYFCREEQSCIINLAFTLAEQECFIYNWESLEKAMLLS</sequence>
<feature type="signal peptide" evidence="1">
    <location>
        <begin position="1"/>
        <end position="32"/>
    </location>
</feature>
<proteinExistence type="predicted"/>
<reference evidence="2" key="1">
    <citation type="journal article" date="2016" name="Ticks Tick Borne Dis.">
        <title>De novo assembly and annotation of the salivary gland transcriptome of Rhipicephalus appendiculatus male and female ticks during blood feeding.</title>
        <authorList>
            <person name="de Castro M.H."/>
            <person name="de Klerk D."/>
            <person name="Pienaar R."/>
            <person name="Latif A.A."/>
            <person name="Rees D.J."/>
            <person name="Mans B.J."/>
        </authorList>
    </citation>
    <scope>NUCLEOTIDE SEQUENCE</scope>
    <source>
        <tissue evidence="2">Salivary glands</tissue>
    </source>
</reference>